<dbReference type="InParanoid" id="A0A7R8UVT6"/>
<protein>
    <recommendedName>
        <fullName evidence="2">DUF4739 domain-containing protein</fullName>
    </recommendedName>
</protein>
<feature type="compositionally biased region" description="Low complexity" evidence="1">
    <location>
        <begin position="1085"/>
        <end position="1132"/>
    </location>
</feature>
<feature type="compositionally biased region" description="Low complexity" evidence="1">
    <location>
        <begin position="100"/>
        <end position="111"/>
    </location>
</feature>
<feature type="region of interest" description="Disordered" evidence="1">
    <location>
        <begin position="1085"/>
        <end position="1154"/>
    </location>
</feature>
<feature type="compositionally biased region" description="Polar residues" evidence="1">
    <location>
        <begin position="1003"/>
        <end position="1015"/>
    </location>
</feature>
<feature type="compositionally biased region" description="Basic residues" evidence="1">
    <location>
        <begin position="135"/>
        <end position="155"/>
    </location>
</feature>
<dbReference type="Pfam" id="PF15893">
    <property type="entry name" value="DUF4739"/>
    <property type="match status" value="1"/>
</dbReference>
<organism evidence="3 4">
    <name type="scientific">Hermetia illucens</name>
    <name type="common">Black soldier fly</name>
    <dbReference type="NCBI Taxonomy" id="343691"/>
    <lineage>
        <taxon>Eukaryota</taxon>
        <taxon>Metazoa</taxon>
        <taxon>Ecdysozoa</taxon>
        <taxon>Arthropoda</taxon>
        <taxon>Hexapoda</taxon>
        <taxon>Insecta</taxon>
        <taxon>Pterygota</taxon>
        <taxon>Neoptera</taxon>
        <taxon>Endopterygota</taxon>
        <taxon>Diptera</taxon>
        <taxon>Brachycera</taxon>
        <taxon>Stratiomyomorpha</taxon>
        <taxon>Stratiomyidae</taxon>
        <taxon>Hermetiinae</taxon>
        <taxon>Hermetia</taxon>
    </lineage>
</organism>
<dbReference type="OrthoDB" id="6621371at2759"/>
<dbReference type="AlphaFoldDB" id="A0A7R8UVT6"/>
<feature type="region of interest" description="Disordered" evidence="1">
    <location>
        <begin position="721"/>
        <end position="747"/>
    </location>
</feature>
<feature type="region of interest" description="Disordered" evidence="1">
    <location>
        <begin position="131"/>
        <end position="198"/>
    </location>
</feature>
<feature type="region of interest" description="Disordered" evidence="1">
    <location>
        <begin position="896"/>
        <end position="1019"/>
    </location>
</feature>
<feature type="compositionally biased region" description="Polar residues" evidence="1">
    <location>
        <begin position="290"/>
        <end position="299"/>
    </location>
</feature>
<gene>
    <name evidence="3" type="ORF">HERILL_LOCUS10584</name>
</gene>
<feature type="region of interest" description="Disordered" evidence="1">
    <location>
        <begin position="333"/>
        <end position="381"/>
    </location>
</feature>
<feature type="compositionally biased region" description="Polar residues" evidence="1">
    <location>
        <begin position="531"/>
        <end position="544"/>
    </location>
</feature>
<feature type="domain" description="DUF4739" evidence="2">
    <location>
        <begin position="456"/>
        <end position="629"/>
    </location>
</feature>
<proteinExistence type="predicted"/>
<feature type="compositionally biased region" description="Basic and acidic residues" evidence="1">
    <location>
        <begin position="896"/>
        <end position="918"/>
    </location>
</feature>
<evidence type="ECO:0000313" key="3">
    <source>
        <dbReference type="EMBL" id="CAD7087912.1"/>
    </source>
</evidence>
<feature type="compositionally biased region" description="Basic and acidic residues" evidence="1">
    <location>
        <begin position="178"/>
        <end position="188"/>
    </location>
</feature>
<feature type="region of interest" description="Disordered" evidence="1">
    <location>
        <begin position="495"/>
        <end position="544"/>
    </location>
</feature>
<feature type="compositionally biased region" description="Basic and acidic residues" evidence="1">
    <location>
        <begin position="499"/>
        <end position="511"/>
    </location>
</feature>
<evidence type="ECO:0000256" key="1">
    <source>
        <dbReference type="SAM" id="MobiDB-lite"/>
    </source>
</evidence>
<feature type="region of interest" description="Disordered" evidence="1">
    <location>
        <begin position="777"/>
        <end position="883"/>
    </location>
</feature>
<reference evidence="3 4" key="1">
    <citation type="submission" date="2020-11" db="EMBL/GenBank/DDBJ databases">
        <authorList>
            <person name="Wallbank WR R."/>
            <person name="Pardo Diaz C."/>
            <person name="Kozak K."/>
            <person name="Martin S."/>
            <person name="Jiggins C."/>
            <person name="Moest M."/>
            <person name="Warren A I."/>
            <person name="Generalovic N T."/>
            <person name="Byers J.R.P. K."/>
            <person name="Montejo-Kovacevich G."/>
            <person name="Yen C E."/>
        </authorList>
    </citation>
    <scope>NUCLEOTIDE SEQUENCE [LARGE SCALE GENOMIC DNA]</scope>
</reference>
<feature type="compositionally biased region" description="Basic and acidic residues" evidence="1">
    <location>
        <begin position="846"/>
        <end position="862"/>
    </location>
</feature>
<dbReference type="FunCoup" id="A0A7R8UVT6">
    <property type="interactions" value="31"/>
</dbReference>
<dbReference type="InterPro" id="IPR031764">
    <property type="entry name" value="DUF4739"/>
</dbReference>
<feature type="region of interest" description="Disordered" evidence="1">
    <location>
        <begin position="271"/>
        <end position="318"/>
    </location>
</feature>
<feature type="compositionally biased region" description="Basic and acidic residues" evidence="1">
    <location>
        <begin position="277"/>
        <end position="287"/>
    </location>
</feature>
<evidence type="ECO:0000313" key="4">
    <source>
        <dbReference type="Proteomes" id="UP000594454"/>
    </source>
</evidence>
<evidence type="ECO:0000259" key="2">
    <source>
        <dbReference type="Pfam" id="PF15893"/>
    </source>
</evidence>
<dbReference type="Proteomes" id="UP000594454">
    <property type="component" value="Chromosome 4"/>
</dbReference>
<name>A0A7R8UVT6_HERIL</name>
<dbReference type="EMBL" id="LR899012">
    <property type="protein sequence ID" value="CAD7087912.1"/>
    <property type="molecule type" value="Genomic_DNA"/>
</dbReference>
<sequence>MKLKPKTDEDLASCSPSRYVFSRKIWAELFDVLRKRRNRPDASEEDLGLPRSPTTPQRKERTVNQSEVSSLSLLSMASSELDDELTASPNYSGGDKLANSSFSSSGRYSTSFEMSRNSDEIDLDISVGSRLSHSAAHHKMAVRPKKKGPTRHRRPKEPTVLPSTPEVNEDLLKLSTPDIKDPSLDKQKAKSHSLPPGVNAKVMEKHSTATVKETSSISMKRSKTETTSVSSTCVVQSVRTEIEHVSSSQTSTLERNRDDEGSFFKRFLHRSSKKMKRSADEGDHADETLPSISVENYENATIRPEDNKPAPTEVTRRELAAEVRTGLSALLNSMMTPSGHERPAPDNIPAQKISKPKSGPAARQRVQPQDLSMQAPQPPPEISISELSPSALLIENEKQISRSLEPNSTIQINTPFEMESTEKLVKLPSKPAEESKIPTRQKPAKDDALPSIVFTHEHFEKKDSRAQPKIVGLSPFQQKISRVESSTLDVLKPVPKQRKSVEKSKSFRYYDESENSEGNLKKRENMPSLPDLTSSRKSMESSEFTITSVNKVEPKPVSSMGFEINDNNLIKLRKHEEPAAVPAQGSIFTKNIILSTTKPTSPTCNKNITEIEENIDKLVKSPFVTVLKSEELNEIKTLSNVSTTIICKTETFQSREVTESVQTRLRYSDKIKSASSEILSKSEAKSVEKARVENFEQKTLSTDSSSEKKFILELTDSKFDNKTKEPSSATTPTKARRSSAFFESKSEDEQIPEFMKIQLNRVDSNRPKSNLVLSKNVKTPDSEDRGEMTRRFSNESVEITDTKPPLPPDATVGSSLSKRSSITSTTSVTKLIEDTPIPPVKSPISKKAEELPLKSPVKKVDEENNVLKNTENTPVPPAIEPVSLREGKPKYIKKIEEQKAEKRKSVIESSRETIERETGVVLRKKSFSANNQSSNNKEDTPELMKVFARRSLKIKDTEDTQNFDDPDKTNSLKKSGNLDSDKENQSSSEEKLDKLPKIEITIQPKSSLQNGQLASKSEEKVRTSITDLFRKPNTAALINTTTPKPFVQPARYSSVATYRSISTAFAEKKKDTSATPLITSSVASPTITTSTTQAPTTGSTTTSPEQTTITTDENERNNNNPTVSNISNTNNIRHTIGTSSPVTAKLVSNPGSGEFKGILQRRAEWEQRAKEASK</sequence>
<feature type="compositionally biased region" description="Basic and acidic residues" evidence="1">
    <location>
        <begin position="979"/>
        <end position="997"/>
    </location>
</feature>
<feature type="region of interest" description="Disordered" evidence="1">
    <location>
        <begin position="37"/>
        <end position="70"/>
    </location>
</feature>
<accession>A0A7R8UVT6</accession>
<feature type="compositionally biased region" description="Basic and acidic residues" evidence="1">
    <location>
        <begin position="303"/>
        <end position="318"/>
    </location>
</feature>
<feature type="compositionally biased region" description="Low complexity" evidence="1">
    <location>
        <begin position="814"/>
        <end position="830"/>
    </location>
</feature>
<keyword evidence="4" id="KW-1185">Reference proteome</keyword>
<feature type="region of interest" description="Disordered" evidence="1">
    <location>
        <begin position="84"/>
        <end position="111"/>
    </location>
</feature>
<feature type="compositionally biased region" description="Basic and acidic residues" evidence="1">
    <location>
        <begin position="778"/>
        <end position="793"/>
    </location>
</feature>